<gene>
    <name evidence="2" type="ORF">FC699_26120</name>
</gene>
<organism evidence="2 3">
    <name type="scientific">Bacillus wiedmannii</name>
    <dbReference type="NCBI Taxonomy" id="1890302"/>
    <lineage>
        <taxon>Bacteria</taxon>
        <taxon>Bacillati</taxon>
        <taxon>Bacillota</taxon>
        <taxon>Bacilli</taxon>
        <taxon>Bacillales</taxon>
        <taxon>Bacillaceae</taxon>
        <taxon>Bacillus</taxon>
        <taxon>Bacillus cereus group</taxon>
    </lineage>
</organism>
<comment type="caution">
    <text evidence="2">The sequence shown here is derived from an EMBL/GenBank/DDBJ whole genome shotgun (WGS) entry which is preliminary data.</text>
</comment>
<feature type="non-terminal residue" evidence="2">
    <location>
        <position position="1"/>
    </location>
</feature>
<protein>
    <submittedName>
        <fullName evidence="2">MFS transporter</fullName>
    </submittedName>
</protein>
<keyword evidence="1" id="KW-0472">Membrane</keyword>
<dbReference type="EMBL" id="SZON01001889">
    <property type="protein sequence ID" value="TKI89406.1"/>
    <property type="molecule type" value="Genomic_DNA"/>
</dbReference>
<dbReference type="AlphaFoldDB" id="A0A4U3AKW3"/>
<dbReference type="Proteomes" id="UP000305222">
    <property type="component" value="Unassembled WGS sequence"/>
</dbReference>
<evidence type="ECO:0000256" key="1">
    <source>
        <dbReference type="SAM" id="Phobius"/>
    </source>
</evidence>
<keyword evidence="1" id="KW-0812">Transmembrane</keyword>
<name>A0A4U3AKW3_9BACI</name>
<keyword evidence="1" id="KW-1133">Transmembrane helix</keyword>
<evidence type="ECO:0000313" key="3">
    <source>
        <dbReference type="Proteomes" id="UP000305222"/>
    </source>
</evidence>
<accession>A0A4U3AKW3</accession>
<reference evidence="2 3" key="1">
    <citation type="journal article" date="2019" name="Environ. Microbiol.">
        <title>An active ?-lactamase is a part of an orchestrated cell wall stress resistance network of Bacillus subtilis and related rhizosphere species.</title>
        <authorList>
            <person name="Bucher T."/>
            <person name="Keren-Paz A."/>
            <person name="Hausser J."/>
            <person name="Olender T."/>
            <person name="Cytryn E."/>
            <person name="Kolodkin-Gal I."/>
        </authorList>
    </citation>
    <scope>NUCLEOTIDE SEQUENCE [LARGE SCALE GENOMIC DNA]</scope>
    <source>
        <strain evidence="2 3">I5</strain>
    </source>
</reference>
<sequence length="37" mass="3881">DMLPTSIVMMTIGGGLLLVVLVGVKQHMAKKQVDVSA</sequence>
<proteinExistence type="predicted"/>
<feature type="transmembrane region" description="Helical" evidence="1">
    <location>
        <begin position="6"/>
        <end position="24"/>
    </location>
</feature>
<evidence type="ECO:0000313" key="2">
    <source>
        <dbReference type="EMBL" id="TKI89406.1"/>
    </source>
</evidence>